<dbReference type="Gene3D" id="1.20.1260.10">
    <property type="match status" value="1"/>
</dbReference>
<dbReference type="InterPro" id="IPR012347">
    <property type="entry name" value="Ferritin-like"/>
</dbReference>
<evidence type="ECO:0000313" key="3">
    <source>
        <dbReference type="EMBL" id="ACM31807.1"/>
    </source>
</evidence>
<keyword evidence="1" id="KW-0732">Signal</keyword>
<dbReference type="Pfam" id="PF13628">
    <property type="entry name" value="DUF4142"/>
    <property type="match status" value="1"/>
</dbReference>
<dbReference type="PANTHER" id="PTHR38593">
    <property type="entry name" value="BLR2558 PROTEIN"/>
    <property type="match status" value="1"/>
</dbReference>
<evidence type="ECO:0000256" key="1">
    <source>
        <dbReference type="SAM" id="SignalP"/>
    </source>
</evidence>
<protein>
    <submittedName>
        <fullName evidence="3">Outer membrane protein</fullName>
    </submittedName>
</protein>
<evidence type="ECO:0000313" key="4">
    <source>
        <dbReference type="Proteomes" id="UP000000450"/>
    </source>
</evidence>
<feature type="signal peptide" evidence="1">
    <location>
        <begin position="1"/>
        <end position="24"/>
    </location>
</feature>
<name>A0A9J9Q9V7_ACIET</name>
<accession>A0A9J9Q9V7</accession>
<feature type="chain" id="PRO_5039942715" evidence="1">
    <location>
        <begin position="25"/>
        <end position="169"/>
    </location>
</feature>
<sequence>MPKICTARLVTAACGLVLAAAAHADASTKDREFLTQAATGGLYEVQAGKLAQNRATANEVKSFGAMLVKDHTAANDELRALAARKGVALPTTLPGDKQKQLDQLAKAQKFDQEFLSQVGLNDHRRDIALFEAAGKDADDPEIQTFALKALPKLKAHKDHAEDLAVSIKR</sequence>
<reference evidence="3 4" key="1">
    <citation type="journal article" date="2010" name="J. Bacteriol.">
        <title>Completed genome sequence of the anaerobic iron-oxidizing bacterium Acidovorax ebreus strain TPSY.</title>
        <authorList>
            <person name="Byrne-Bailey K.G."/>
            <person name="Weber K.A."/>
            <person name="Chair A.H."/>
            <person name="Bose S."/>
            <person name="Knox T."/>
            <person name="Spanbauer T.L."/>
            <person name="Chertkov O."/>
            <person name="Coates J.D."/>
        </authorList>
    </citation>
    <scope>NUCLEOTIDE SEQUENCE [LARGE SCALE GENOMIC DNA]</scope>
    <source>
        <strain evidence="3 4">TPSY</strain>
    </source>
</reference>
<dbReference type="Proteomes" id="UP000000450">
    <property type="component" value="Chromosome"/>
</dbReference>
<feature type="domain" description="DUF4142" evidence="2">
    <location>
        <begin position="29"/>
        <end position="163"/>
    </location>
</feature>
<keyword evidence="4" id="KW-1185">Reference proteome</keyword>
<gene>
    <name evidence="3" type="ordered locus">Dtpsy_0323</name>
</gene>
<dbReference type="AlphaFoldDB" id="A0A9J9Q9V7"/>
<dbReference type="PANTHER" id="PTHR38593:SF1">
    <property type="entry name" value="BLR2558 PROTEIN"/>
    <property type="match status" value="1"/>
</dbReference>
<dbReference type="EMBL" id="CP001392">
    <property type="protein sequence ID" value="ACM31807.1"/>
    <property type="molecule type" value="Genomic_DNA"/>
</dbReference>
<dbReference type="InterPro" id="IPR025419">
    <property type="entry name" value="DUF4142"/>
</dbReference>
<dbReference type="KEGG" id="dia:Dtpsy_0323"/>
<evidence type="ECO:0000259" key="2">
    <source>
        <dbReference type="Pfam" id="PF13628"/>
    </source>
</evidence>
<organism evidence="3 4">
    <name type="scientific">Acidovorax ebreus (strain TPSY)</name>
    <name type="common">Diaphorobacter sp. (strain TPSY)</name>
    <dbReference type="NCBI Taxonomy" id="535289"/>
    <lineage>
        <taxon>Bacteria</taxon>
        <taxon>Pseudomonadati</taxon>
        <taxon>Pseudomonadota</taxon>
        <taxon>Betaproteobacteria</taxon>
        <taxon>Burkholderiales</taxon>
        <taxon>Comamonadaceae</taxon>
        <taxon>Diaphorobacter</taxon>
    </lineage>
</organism>
<proteinExistence type="predicted"/>
<dbReference type="RefSeq" id="WP_012655395.1">
    <property type="nucleotide sequence ID" value="NC_011992.1"/>
</dbReference>